<evidence type="ECO:0000313" key="5">
    <source>
        <dbReference type="EMBL" id="AIG74914.1"/>
    </source>
</evidence>
<dbReference type="HOGENOM" id="CLU_083287_2_4_11"/>
<keyword evidence="1" id="KW-0805">Transcription regulation</keyword>
<dbReference type="InterPro" id="IPR000835">
    <property type="entry name" value="HTH_MarR-typ"/>
</dbReference>
<keyword evidence="3" id="KW-0804">Transcription</keyword>
<evidence type="ECO:0000259" key="4">
    <source>
        <dbReference type="PROSITE" id="PS50995"/>
    </source>
</evidence>
<gene>
    <name evidence="5" type="ORF">AJAP_10085</name>
</gene>
<accession>A0A075UQW3</accession>
<dbReference type="InterPro" id="IPR036388">
    <property type="entry name" value="WH-like_DNA-bd_sf"/>
</dbReference>
<dbReference type="PROSITE" id="PS01117">
    <property type="entry name" value="HTH_MARR_1"/>
    <property type="match status" value="1"/>
</dbReference>
<dbReference type="eggNOG" id="COG1846">
    <property type="taxonomic scope" value="Bacteria"/>
</dbReference>
<protein>
    <recommendedName>
        <fullName evidence="4">HTH marR-type domain-containing protein</fullName>
    </recommendedName>
</protein>
<reference evidence="5 6" key="1">
    <citation type="journal article" date="2014" name="J. Biotechnol.">
        <title>Complete genome sequence of the actinobacterium Amycolatopsis japonica MG417-CF17(T) (=DSM 44213T) producing (S,S)-N,N'-ethylenediaminedisuccinic acid.</title>
        <authorList>
            <person name="Stegmann E."/>
            <person name="Albersmeier A."/>
            <person name="Spohn M."/>
            <person name="Gert H."/>
            <person name="Weber T."/>
            <person name="Wohlleben W."/>
            <person name="Kalinowski J."/>
            <person name="Ruckert C."/>
        </authorList>
    </citation>
    <scope>NUCLEOTIDE SEQUENCE [LARGE SCALE GENOMIC DNA]</scope>
    <source>
        <strain evidence="6">MG417-CF17 (DSM 44213)</strain>
    </source>
</reference>
<dbReference type="PANTHER" id="PTHR33164">
    <property type="entry name" value="TRANSCRIPTIONAL REGULATOR, MARR FAMILY"/>
    <property type="match status" value="1"/>
</dbReference>
<evidence type="ECO:0000256" key="2">
    <source>
        <dbReference type="ARBA" id="ARBA00023125"/>
    </source>
</evidence>
<evidence type="ECO:0000256" key="1">
    <source>
        <dbReference type="ARBA" id="ARBA00023015"/>
    </source>
</evidence>
<dbReference type="STRING" id="208439.AJAP_10085"/>
<sequence>MHTHLMQVHLMTLHKIHVHAILGRVSDVAEEDLLREWHDLSTRHAAVFGRLECRLQERHGLGVTEFEALERLVTCVVGKCRAADLTEVVHLSQSATSRLVARLEREGLVQRALCESDRRGIFVVVTDEGRRRYEEAKPTHRATLEETLTIDA</sequence>
<dbReference type="InterPro" id="IPR023187">
    <property type="entry name" value="Tscrpt_reg_MarR-type_CS"/>
</dbReference>
<dbReference type="GO" id="GO:0003700">
    <property type="term" value="F:DNA-binding transcription factor activity"/>
    <property type="evidence" value="ECO:0007669"/>
    <property type="project" value="InterPro"/>
</dbReference>
<dbReference type="InterPro" id="IPR039422">
    <property type="entry name" value="MarR/SlyA-like"/>
</dbReference>
<dbReference type="AlphaFoldDB" id="A0A075UQW3"/>
<dbReference type="KEGG" id="aja:AJAP_10085"/>
<organism evidence="5 6">
    <name type="scientific">Amycolatopsis japonica</name>
    <dbReference type="NCBI Taxonomy" id="208439"/>
    <lineage>
        <taxon>Bacteria</taxon>
        <taxon>Bacillati</taxon>
        <taxon>Actinomycetota</taxon>
        <taxon>Actinomycetes</taxon>
        <taxon>Pseudonocardiales</taxon>
        <taxon>Pseudonocardiaceae</taxon>
        <taxon>Amycolatopsis</taxon>
        <taxon>Amycolatopsis japonica group</taxon>
    </lineage>
</organism>
<dbReference type="Proteomes" id="UP000028492">
    <property type="component" value="Chromosome"/>
</dbReference>
<dbReference type="PANTHER" id="PTHR33164:SF99">
    <property type="entry name" value="MARR FAMILY REGULATORY PROTEIN"/>
    <property type="match status" value="1"/>
</dbReference>
<feature type="domain" description="HTH marR-type" evidence="4">
    <location>
        <begin position="30"/>
        <end position="152"/>
    </location>
</feature>
<dbReference type="EMBL" id="CP008953">
    <property type="protein sequence ID" value="AIG74914.1"/>
    <property type="molecule type" value="Genomic_DNA"/>
</dbReference>
<dbReference type="Gene3D" id="1.10.10.10">
    <property type="entry name" value="Winged helix-like DNA-binding domain superfamily/Winged helix DNA-binding domain"/>
    <property type="match status" value="1"/>
</dbReference>
<dbReference type="InterPro" id="IPR036390">
    <property type="entry name" value="WH_DNA-bd_sf"/>
</dbReference>
<dbReference type="Pfam" id="PF01047">
    <property type="entry name" value="MarR"/>
    <property type="match status" value="1"/>
</dbReference>
<dbReference type="SMART" id="SM00347">
    <property type="entry name" value="HTH_MARR"/>
    <property type="match status" value="1"/>
</dbReference>
<name>A0A075UQW3_9PSEU</name>
<dbReference type="GO" id="GO:0006950">
    <property type="term" value="P:response to stress"/>
    <property type="evidence" value="ECO:0007669"/>
    <property type="project" value="TreeGrafter"/>
</dbReference>
<evidence type="ECO:0000256" key="3">
    <source>
        <dbReference type="ARBA" id="ARBA00023163"/>
    </source>
</evidence>
<keyword evidence="2" id="KW-0238">DNA-binding</keyword>
<dbReference type="GO" id="GO:0003677">
    <property type="term" value="F:DNA binding"/>
    <property type="evidence" value="ECO:0007669"/>
    <property type="project" value="UniProtKB-KW"/>
</dbReference>
<keyword evidence="6" id="KW-1185">Reference proteome</keyword>
<proteinExistence type="predicted"/>
<dbReference type="SUPFAM" id="SSF46785">
    <property type="entry name" value="Winged helix' DNA-binding domain"/>
    <property type="match status" value="1"/>
</dbReference>
<dbReference type="PROSITE" id="PS50995">
    <property type="entry name" value="HTH_MARR_2"/>
    <property type="match status" value="1"/>
</dbReference>
<evidence type="ECO:0000313" key="6">
    <source>
        <dbReference type="Proteomes" id="UP000028492"/>
    </source>
</evidence>